<sequence length="337" mass="37296">MSFGFALDVDGVLRLGATAAPGAADALRMLDEHNVPFIIVSNSGIDPPLFEQELERQIGYTIPSSRIINAGTTVIDYLVEKARGKTILVVGAPVLTLPLIKRAGHQRCVYTMQVAMKMKGVNIQGEFDVEKHYKVWLEESGIEDKDLPIPTASPDFPSEVDEILFAGDSNTWYVDIQVIMDALLRNGVVLREGKPRDSRPEIYAGNTDISYGANYVIPRLTLGTALEGLVATYKRLTNRDDLVIHRMGKPYSTIFTLAHRKLDTETTYMIGDSLLSDIPGANGMKDKGWHSVLVFTGQTKPDMLDEHRVHPERIPTYTYADIGEAVTSLLKKHGVLQ</sequence>
<dbReference type="PANTHER" id="PTHR19288">
    <property type="entry name" value="4-NITROPHENYLPHOSPHATASE-RELATED"/>
    <property type="match status" value="1"/>
</dbReference>
<name>A0A4Z1T0K5_GIAMU</name>
<evidence type="ECO:0000313" key="2">
    <source>
        <dbReference type="Proteomes" id="UP000315496"/>
    </source>
</evidence>
<protein>
    <submittedName>
        <fullName evidence="1">Phosphatidyl synthase</fullName>
    </submittedName>
</protein>
<dbReference type="InterPro" id="IPR006357">
    <property type="entry name" value="HAD-SF_hydro_IIA"/>
</dbReference>
<dbReference type="GO" id="GO:0016791">
    <property type="term" value="F:phosphatase activity"/>
    <property type="evidence" value="ECO:0007669"/>
    <property type="project" value="TreeGrafter"/>
</dbReference>
<dbReference type="GO" id="GO:0005737">
    <property type="term" value="C:cytoplasm"/>
    <property type="evidence" value="ECO:0007669"/>
    <property type="project" value="TreeGrafter"/>
</dbReference>
<dbReference type="NCBIfam" id="TIGR01460">
    <property type="entry name" value="HAD-SF-IIA"/>
    <property type="match status" value="1"/>
</dbReference>
<gene>
    <name evidence="1" type="ORF">GMRT_13106</name>
</gene>
<dbReference type="Proteomes" id="UP000315496">
    <property type="component" value="Chromosome 1"/>
</dbReference>
<dbReference type="SUPFAM" id="SSF56784">
    <property type="entry name" value="HAD-like"/>
    <property type="match status" value="1"/>
</dbReference>
<accession>A0A4Z1T0K5</accession>
<dbReference type="OrthoDB" id="10251048at2759"/>
<dbReference type="PANTHER" id="PTHR19288:SF93">
    <property type="entry name" value="FI11325P-RELATED"/>
    <property type="match status" value="1"/>
</dbReference>
<dbReference type="Gene3D" id="3.40.50.1000">
    <property type="entry name" value="HAD superfamily/HAD-like"/>
    <property type="match status" value="2"/>
</dbReference>
<dbReference type="EMBL" id="VDLU01000001">
    <property type="protein sequence ID" value="TNJ30515.1"/>
    <property type="molecule type" value="Genomic_DNA"/>
</dbReference>
<dbReference type="InterPro" id="IPR036412">
    <property type="entry name" value="HAD-like_sf"/>
</dbReference>
<dbReference type="InterPro" id="IPR023214">
    <property type="entry name" value="HAD_sf"/>
</dbReference>
<comment type="caution">
    <text evidence="1">The sequence shown here is derived from an EMBL/GenBank/DDBJ whole genome shotgun (WGS) entry which is preliminary data.</text>
</comment>
<dbReference type="VEuPathDB" id="GiardiaDB:GMRT_13106"/>
<reference evidence="1 2" key="1">
    <citation type="submission" date="2019-05" db="EMBL/GenBank/DDBJ databases">
        <title>The compact genome of Giardia muris reveals important steps in the evolution of intestinal protozoan parasites.</title>
        <authorList>
            <person name="Xu F."/>
            <person name="Jimenez-Gonzalez A."/>
            <person name="Einarsson E."/>
            <person name="Astvaldsson A."/>
            <person name="Peirasmaki D."/>
            <person name="Eckmann L."/>
            <person name="Andersson J.O."/>
            <person name="Svard S.G."/>
            <person name="Jerlstrom-Hultqvist J."/>
        </authorList>
    </citation>
    <scope>NUCLEOTIDE SEQUENCE [LARGE SCALE GENOMIC DNA]</scope>
    <source>
        <strain evidence="1 2">Roberts-Thomson</strain>
    </source>
</reference>
<evidence type="ECO:0000313" key="1">
    <source>
        <dbReference type="EMBL" id="TNJ30515.1"/>
    </source>
</evidence>
<dbReference type="Pfam" id="PF13344">
    <property type="entry name" value="Hydrolase_6"/>
    <property type="match status" value="1"/>
</dbReference>
<organism evidence="1 2">
    <name type="scientific">Giardia muris</name>
    <dbReference type="NCBI Taxonomy" id="5742"/>
    <lineage>
        <taxon>Eukaryota</taxon>
        <taxon>Metamonada</taxon>
        <taxon>Diplomonadida</taxon>
        <taxon>Hexamitidae</taxon>
        <taxon>Giardiinae</taxon>
        <taxon>Giardia</taxon>
    </lineage>
</organism>
<proteinExistence type="predicted"/>
<dbReference type="Pfam" id="PF13242">
    <property type="entry name" value="Hydrolase_like"/>
    <property type="match status" value="1"/>
</dbReference>
<keyword evidence="2" id="KW-1185">Reference proteome</keyword>
<dbReference type="AlphaFoldDB" id="A0A4Z1T0K5"/>